<evidence type="ECO:0000313" key="3">
    <source>
        <dbReference type="Proteomes" id="UP000308697"/>
    </source>
</evidence>
<dbReference type="EC" id="1.14.13.149" evidence="2"/>
<sequence>MTTSRPAGNTTGTTSGTTPETTPGTTARPTEWPLWEVFVRSRRGLSHSHAGSLHAPDAEMALRNARDLYTRRSEGVSIWVVPSAQITASSPDEKDAFFEPAGDKPYRHPTFYEIPDGVHHL</sequence>
<protein>
    <submittedName>
        <fullName evidence="2">1,2-phenylacetyl-CoA epoxidase subunit B</fullName>
        <ecNumber evidence="2">1.14.13.149</ecNumber>
    </submittedName>
</protein>
<comment type="caution">
    <text evidence="2">The sequence shown here is derived from an EMBL/GenBank/DDBJ whole genome shotgun (WGS) entry which is preliminary data.</text>
</comment>
<name>A0A4U0N8F6_9ACTN</name>
<dbReference type="InterPro" id="IPR009359">
    <property type="entry name" value="PaaB"/>
</dbReference>
<dbReference type="Proteomes" id="UP000308697">
    <property type="component" value="Unassembled WGS sequence"/>
</dbReference>
<keyword evidence="2" id="KW-0560">Oxidoreductase</keyword>
<accession>A0A4U0N8F6</accession>
<proteinExistence type="predicted"/>
<dbReference type="AlphaFoldDB" id="A0A4U0N8F6"/>
<gene>
    <name evidence="2" type="ORF">FCH28_22795</name>
</gene>
<dbReference type="RefSeq" id="WP_136741971.1">
    <property type="nucleotide sequence ID" value="NZ_SUMB01000008.1"/>
</dbReference>
<feature type="region of interest" description="Disordered" evidence="1">
    <location>
        <begin position="1"/>
        <end position="32"/>
    </location>
</feature>
<dbReference type="OrthoDB" id="8593533at2"/>
<dbReference type="NCBIfam" id="TIGR02157">
    <property type="entry name" value="PA_CoA_Oxy2"/>
    <property type="match status" value="1"/>
</dbReference>
<evidence type="ECO:0000256" key="1">
    <source>
        <dbReference type="SAM" id="MobiDB-lite"/>
    </source>
</evidence>
<keyword evidence="3" id="KW-1185">Reference proteome</keyword>
<dbReference type="EMBL" id="SUMB01000008">
    <property type="protein sequence ID" value="TJZ50147.1"/>
    <property type="molecule type" value="Genomic_DNA"/>
</dbReference>
<dbReference type="Gene3D" id="3.10.20.520">
    <property type="entry name" value="Phenylacetic acid degradation B"/>
    <property type="match status" value="1"/>
</dbReference>
<dbReference type="GO" id="GO:0097266">
    <property type="term" value="F:phenylacetyl-CoA 1,2-epoxidase activity"/>
    <property type="evidence" value="ECO:0007669"/>
    <property type="project" value="UniProtKB-EC"/>
</dbReference>
<evidence type="ECO:0000313" key="2">
    <source>
        <dbReference type="EMBL" id="TJZ50147.1"/>
    </source>
</evidence>
<organism evidence="2 3">
    <name type="scientific">Streptomyces piniterrae</name>
    <dbReference type="NCBI Taxonomy" id="2571125"/>
    <lineage>
        <taxon>Bacteria</taxon>
        <taxon>Bacillati</taxon>
        <taxon>Actinomycetota</taxon>
        <taxon>Actinomycetes</taxon>
        <taxon>Kitasatosporales</taxon>
        <taxon>Streptomycetaceae</taxon>
        <taxon>Streptomyces</taxon>
    </lineage>
</organism>
<feature type="compositionally biased region" description="Low complexity" evidence="1">
    <location>
        <begin position="1"/>
        <end position="30"/>
    </location>
</feature>
<reference evidence="2 3" key="1">
    <citation type="submission" date="2019-04" db="EMBL/GenBank/DDBJ databases">
        <title>Streptomyces piniterrae sp. nov., a heliquinomycin-producing actinomycete isolated from rhizosphere soil of Pinus yunnanensis.</title>
        <authorList>
            <person name="Zhuang X."/>
            <person name="Zhao J."/>
        </authorList>
    </citation>
    <scope>NUCLEOTIDE SEQUENCE [LARGE SCALE GENOMIC DNA]</scope>
    <source>
        <strain evidence="3">jys28</strain>
    </source>
</reference>
<dbReference type="InterPro" id="IPR038693">
    <property type="entry name" value="PaaB_sf"/>
</dbReference>
<dbReference type="Pfam" id="PF06243">
    <property type="entry name" value="PaaB"/>
    <property type="match status" value="1"/>
</dbReference>